<dbReference type="Gene3D" id="1.50.10.10">
    <property type="match status" value="1"/>
</dbReference>
<dbReference type="EMBL" id="LN515532">
    <property type="protein sequence ID" value="CEA16350.1"/>
    <property type="molecule type" value="Genomic_DNA"/>
</dbReference>
<dbReference type="InterPro" id="IPR008902">
    <property type="entry name" value="Rhamnosid_concanavalin"/>
</dbReference>
<dbReference type="InterPro" id="IPR013783">
    <property type="entry name" value="Ig-like_fold"/>
</dbReference>
<dbReference type="STRING" id="1562970.ING2E5B_1602"/>
<organism evidence="8 9">
    <name type="scientific">Fermentimonas caenicola</name>
    <dbReference type="NCBI Taxonomy" id="1562970"/>
    <lineage>
        <taxon>Bacteria</taxon>
        <taxon>Pseudomonadati</taxon>
        <taxon>Bacteroidota</taxon>
        <taxon>Bacteroidia</taxon>
        <taxon>Bacteroidales</taxon>
        <taxon>Dysgonomonadaceae</taxon>
        <taxon>Fermentimonas</taxon>
    </lineage>
</organism>
<evidence type="ECO:0000313" key="9">
    <source>
        <dbReference type="Proteomes" id="UP000032417"/>
    </source>
</evidence>
<name>A0A098C0D9_9BACT</name>
<dbReference type="OrthoDB" id="9766741at2"/>
<dbReference type="Gene3D" id="2.60.420.10">
    <property type="entry name" value="Maltose phosphorylase, domain 3"/>
    <property type="match status" value="1"/>
</dbReference>
<dbReference type="InterPro" id="IPR013737">
    <property type="entry name" value="Bac_rhamnosid_N"/>
</dbReference>
<feature type="domain" description="Bacterial alpha-L-rhamnosidase N-terminal" evidence="5">
    <location>
        <begin position="200"/>
        <end position="363"/>
    </location>
</feature>
<dbReference type="GO" id="GO:0030596">
    <property type="term" value="F:alpha-L-rhamnosidase activity"/>
    <property type="evidence" value="ECO:0007669"/>
    <property type="project" value="UniProtKB-EC"/>
</dbReference>
<dbReference type="PROSITE" id="PS51257">
    <property type="entry name" value="PROKAR_LIPOPROTEIN"/>
    <property type="match status" value="1"/>
</dbReference>
<dbReference type="PANTHER" id="PTHR33307:SF6">
    <property type="entry name" value="ALPHA-RHAMNOSIDASE (EUROFUNG)-RELATED"/>
    <property type="match status" value="1"/>
</dbReference>
<dbReference type="Gene3D" id="2.60.120.260">
    <property type="entry name" value="Galactose-binding domain-like"/>
    <property type="match status" value="2"/>
</dbReference>
<evidence type="ECO:0000313" key="8">
    <source>
        <dbReference type="EMBL" id="CEA16350.1"/>
    </source>
</evidence>
<dbReference type="PANTHER" id="PTHR33307">
    <property type="entry name" value="ALPHA-RHAMNOSIDASE (EUROFUNG)"/>
    <property type="match status" value="1"/>
</dbReference>
<dbReference type="HOGENOM" id="CLU_002926_1_1_10"/>
<dbReference type="SUPFAM" id="SSF48208">
    <property type="entry name" value="Six-hairpin glycosidases"/>
    <property type="match status" value="1"/>
</dbReference>
<keyword evidence="9" id="KW-1185">Reference proteome</keyword>
<proteinExistence type="predicted"/>
<gene>
    <name evidence="8" type="ORF">ING2E5B_1602</name>
</gene>
<dbReference type="Pfam" id="PF08531">
    <property type="entry name" value="Bac_rhamnosid_N"/>
    <property type="match status" value="1"/>
</dbReference>
<dbReference type="Pfam" id="PF25788">
    <property type="entry name" value="Ig_Rha78A_N"/>
    <property type="match status" value="1"/>
</dbReference>
<dbReference type="InterPro" id="IPR008979">
    <property type="entry name" value="Galactose-bd-like_sf"/>
</dbReference>
<dbReference type="EC" id="3.2.1.40" evidence="2"/>
<evidence type="ECO:0000259" key="4">
    <source>
        <dbReference type="Pfam" id="PF05592"/>
    </source>
</evidence>
<dbReference type="Pfam" id="PF17390">
    <property type="entry name" value="Bac_rhamnosid_C"/>
    <property type="match status" value="1"/>
</dbReference>
<evidence type="ECO:0000256" key="3">
    <source>
        <dbReference type="ARBA" id="ARBA00022801"/>
    </source>
</evidence>
<dbReference type="PIRSF" id="PIRSF010631">
    <property type="entry name" value="A-rhamnsds"/>
    <property type="match status" value="1"/>
</dbReference>
<evidence type="ECO:0000256" key="2">
    <source>
        <dbReference type="ARBA" id="ARBA00012652"/>
    </source>
</evidence>
<reference evidence="8 9" key="1">
    <citation type="submission" date="2014-08" db="EMBL/GenBank/DDBJ databases">
        <authorList>
            <person name="Wibberg D."/>
        </authorList>
    </citation>
    <scope>NUCLEOTIDE SEQUENCE [LARGE SCALE GENOMIC DNA]</scope>
    <source>
        <strain evidence="9">ING2-E5B</strain>
    </source>
</reference>
<dbReference type="InterPro" id="IPR035396">
    <property type="entry name" value="Bac_rhamnosid6H"/>
</dbReference>
<evidence type="ECO:0000259" key="6">
    <source>
        <dbReference type="Pfam" id="PF17389"/>
    </source>
</evidence>
<keyword evidence="3" id="KW-0378">Hydrolase</keyword>
<dbReference type="KEGG" id="pbt:ING2E5B_1602"/>
<evidence type="ECO:0000259" key="7">
    <source>
        <dbReference type="Pfam" id="PF17390"/>
    </source>
</evidence>
<dbReference type="SUPFAM" id="SSF49785">
    <property type="entry name" value="Galactose-binding domain-like"/>
    <property type="match status" value="1"/>
</dbReference>
<feature type="domain" description="Alpha-L-rhamnosidase six-hairpin glycosidase" evidence="6">
    <location>
        <begin position="474"/>
        <end position="814"/>
    </location>
</feature>
<dbReference type="Pfam" id="PF17389">
    <property type="entry name" value="Bac_rhamnosid6H"/>
    <property type="match status" value="1"/>
</dbReference>
<sequence length="921" mass="104961">MKNYKLQHNYKIIVILTTIFVTLSCNSNRLIYVQNLRCEHLANPLGINSRQPRFSWINISDQQGSVQTSYQIIVASEKDILTEDKNDYWNSGKVNSSESHLITYKGKDLKSGQILYWKVRVWDQNDNVSEWSEPSRLSIGLLTPQDWKASYIGFIDSNITENRSNINSETGSQVLNGFNLTPQFRKQFSVIAPDKKETYLLHINSLGYHEVYLNGKQVSDNVLSPAVSQFNKRSLINTYDVTEFIKSGQNDIIVWLGSGWYTDGLPGVTASGPAFKAQLDKVSNKTISNVIVTDETWTARNSEYERIGNWRSGRYGGEIINGNLETRNLFLESPDELVWNKVSLVDIPVHEVTPQMTEPNRIKDTISPISAVRLSENTYLIDMGTTISGWFEITFPELEKKQEIIMEFSDHLTNDGEIYWQGQIDKYIASGSGTEHFINKFNYHGFRYVKITNLNQEPKLSDIKAHFIHTDFESTSSFISSDEDLNQIHDMISYTLRNVGLGGYLVDCPQIERLGYGGDGNASTITAQTMFYLAPMYNNWIQAWGDVIREDGGMPHTAPNPYSAGGGPYWCGFIISASWNTYKNYADKRILEKYYPVMLKWLEYVDRYCIDGLLKKWPNTDYRNWYLGDWATPEGVGDPNHLDEASVDLVSNCYLSVCLNQMEEIASVLGKEEDKKKFSEKKAEVNRKIHENFYNAADGYYATGSQIDIIFPMLCGAAPEELHENLIEILVKRTAEKFNGHLNTGLVGIPVMMEWAATANKPNFVYSMLKKKSYPGYLYMIENGATTTWEHWNGNRSRIHNCFNGVGQWFYQVVGGIRIVDNIPAYKKFLIDPQIPEGVTWAKTSQMTPYGMIEVNWELFETRMQLDVKVPVGATGILQIPEYTSEVIVNSEIIFSRSLGVSNPVDQFELSSGNHTIEFRF</sequence>
<dbReference type="GO" id="GO:0005975">
    <property type="term" value="P:carbohydrate metabolic process"/>
    <property type="evidence" value="ECO:0007669"/>
    <property type="project" value="InterPro"/>
</dbReference>
<accession>A0A098C0D9</accession>
<dbReference type="InterPro" id="IPR012341">
    <property type="entry name" value="6hp_glycosidase-like_sf"/>
</dbReference>
<dbReference type="InterPro" id="IPR016007">
    <property type="entry name" value="Alpha_rhamnosid"/>
</dbReference>
<dbReference type="AlphaFoldDB" id="A0A098C0D9"/>
<feature type="domain" description="Alpha-L-rhamnosidase C-terminal" evidence="7">
    <location>
        <begin position="816"/>
        <end position="890"/>
    </location>
</feature>
<dbReference type="Pfam" id="PF05592">
    <property type="entry name" value="Bac_rhamnosid"/>
    <property type="match status" value="1"/>
</dbReference>
<dbReference type="Proteomes" id="UP000032417">
    <property type="component" value="Chromosome 1"/>
</dbReference>
<dbReference type="Gene3D" id="2.60.40.10">
    <property type="entry name" value="Immunoglobulins"/>
    <property type="match status" value="1"/>
</dbReference>
<evidence type="ECO:0000256" key="1">
    <source>
        <dbReference type="ARBA" id="ARBA00001445"/>
    </source>
</evidence>
<protein>
    <recommendedName>
        <fullName evidence="2">alpha-L-rhamnosidase</fullName>
        <ecNumber evidence="2">3.2.1.40</ecNumber>
    </recommendedName>
</protein>
<feature type="domain" description="Alpha-L-rhamnosidase concanavalin-like" evidence="4">
    <location>
        <begin position="373"/>
        <end position="469"/>
    </location>
</feature>
<dbReference type="InterPro" id="IPR008928">
    <property type="entry name" value="6-hairpin_glycosidase_sf"/>
</dbReference>
<evidence type="ECO:0000259" key="5">
    <source>
        <dbReference type="Pfam" id="PF08531"/>
    </source>
</evidence>
<comment type="catalytic activity">
    <reaction evidence="1">
        <text>Hydrolysis of terminal non-reducing alpha-L-rhamnose residues in alpha-L-rhamnosides.</text>
        <dbReference type="EC" id="3.2.1.40"/>
    </reaction>
</comment>
<dbReference type="InterPro" id="IPR035398">
    <property type="entry name" value="Bac_rhamnosid_C"/>
</dbReference>